<dbReference type="RefSeq" id="WP_163702546.1">
    <property type="nucleotide sequence ID" value="NZ_QXHD01000004.1"/>
</dbReference>
<name>A0A6M0RV48_9CYAN</name>
<gene>
    <name evidence="1" type="ORF">DXZ20_29165</name>
</gene>
<dbReference type="SUPFAM" id="SSF51905">
    <property type="entry name" value="FAD/NAD(P)-binding domain"/>
    <property type="match status" value="1"/>
</dbReference>
<dbReference type="SUPFAM" id="SSF51971">
    <property type="entry name" value="Nucleotide-binding domain"/>
    <property type="match status" value="1"/>
</dbReference>
<evidence type="ECO:0008006" key="3">
    <source>
        <dbReference type="Google" id="ProtNLM"/>
    </source>
</evidence>
<sequence length="656" mass="75355">MEHYAWIIIGNGSTALNFLYAAYKGDKKLLVKPGKDDKKKILILGEDDLWTRFSDNIDPQIDFMMGQSLSLNYTLNWWDSWMCKGMLLNMKTAQLTKGSDDYLSVAQYAAMQKHLHVEVIKELKELGYEVCHRKAIVGKIIIDESAYKIKVENGCIKADKVLVATGIPADKKQKTIWADDAESKMASFRGSKYNIFWKADDYLLSNKSIFTKAPYKHISLHKTQHKDENNKEFKVLVYGGTPTGAWAVQRAYEQGATEVIWVSKYSTLEKPNAWGRNVHTILQSGYYEQLLIGEVKKVTSNTINKDIFVKVEIEKKESEGKKQEKDKDFFEKLLSGQGQKDLNDLLKKIKIIEKTECKKVNLFIDASLRSGTPKIVVNDIELKNFNDGKRNLREKSDSVVVGLVNKKGKESLYIIGPAAYRWLAEKSEVKKYEKIATLYPETTHTHDGIVVTKAAIKAITGYKEFPQEIKASEVRSIAQEQWKEKIKSIIENVIKAIDKTELEGSNDWYKSINWQNLIVKPKNLENLIPKNNKQEKLKEYYKWLQNDVILDQLLCFNWNTTDIIETQEHLKGLFNSSKFKNNNDKNIRKIAEEYIFEYTFGSGNGKEGRQSSVSGWSIVEFVGLPDGWPDIMDPRKATSNVPKELPLLYQMWEKVM</sequence>
<evidence type="ECO:0000313" key="2">
    <source>
        <dbReference type="Proteomes" id="UP000481033"/>
    </source>
</evidence>
<comment type="caution">
    <text evidence="1">The sequence shown here is derived from an EMBL/GenBank/DDBJ whole genome shotgun (WGS) entry which is preliminary data.</text>
</comment>
<reference evidence="1 2" key="1">
    <citation type="journal article" date="2020" name="Microb. Ecol.">
        <title>Ecogenomics of the Marine Benthic Filamentous Cyanobacterium Adonisia.</title>
        <authorList>
            <person name="Walter J.M."/>
            <person name="Coutinho F.H."/>
            <person name="Leomil L."/>
            <person name="Hargreaves P.I."/>
            <person name="Campeao M.E."/>
            <person name="Vieira V.V."/>
            <person name="Silva B.S."/>
            <person name="Fistarol G.O."/>
            <person name="Salomon P.S."/>
            <person name="Sawabe T."/>
            <person name="Mino S."/>
            <person name="Hosokawa M."/>
            <person name="Miyashita H."/>
            <person name="Maruyama F."/>
            <person name="van Verk M.C."/>
            <person name="Dutilh B.E."/>
            <person name="Thompson C.C."/>
            <person name="Thompson F.L."/>
        </authorList>
    </citation>
    <scope>NUCLEOTIDE SEQUENCE [LARGE SCALE GENOMIC DNA]</scope>
    <source>
        <strain evidence="1 2">CCMR0081</strain>
    </source>
</reference>
<accession>A0A6M0RV48</accession>
<dbReference type="InterPro" id="IPR036188">
    <property type="entry name" value="FAD/NAD-bd_sf"/>
</dbReference>
<dbReference type="EMBL" id="QXHD01000004">
    <property type="protein sequence ID" value="NEZ59641.1"/>
    <property type="molecule type" value="Genomic_DNA"/>
</dbReference>
<keyword evidence="2" id="KW-1185">Reference proteome</keyword>
<protein>
    <recommendedName>
        <fullName evidence="3">FAD/NAD(P)-binding domain-containing protein</fullName>
    </recommendedName>
</protein>
<organism evidence="1 2">
    <name type="scientific">Adonisia turfae CCMR0081</name>
    <dbReference type="NCBI Taxonomy" id="2292702"/>
    <lineage>
        <taxon>Bacteria</taxon>
        <taxon>Bacillati</taxon>
        <taxon>Cyanobacteriota</taxon>
        <taxon>Adonisia</taxon>
        <taxon>Adonisia turfae</taxon>
    </lineage>
</organism>
<proteinExistence type="predicted"/>
<evidence type="ECO:0000313" key="1">
    <source>
        <dbReference type="EMBL" id="NEZ59641.1"/>
    </source>
</evidence>
<dbReference type="AlphaFoldDB" id="A0A6M0RV48"/>
<dbReference type="Proteomes" id="UP000481033">
    <property type="component" value="Unassembled WGS sequence"/>
</dbReference>